<evidence type="ECO:0000256" key="4">
    <source>
        <dbReference type="ARBA" id="ARBA00022989"/>
    </source>
</evidence>
<dbReference type="Proteomes" id="UP001256400">
    <property type="component" value="Chromosome"/>
</dbReference>
<accession>A0A1P8EHA7</accession>
<evidence type="ECO:0000256" key="2">
    <source>
        <dbReference type="ARBA" id="ARBA00022475"/>
    </source>
</evidence>
<evidence type="ECO:0000313" key="8">
    <source>
        <dbReference type="EMBL" id="APV35566.1"/>
    </source>
</evidence>
<sequence length="147" mass="17175">MTYKYEYAGFWLRVGATIIDTLIIMLAVIPAAWIFYHGDMDLIFSTGLSDRQSSPWFDAIINYVFPFIYSILFWIFLKGTPGKRLMRLKVLDEQTGHPLTWGQAILRYIGYFPSTLVLFLGFFWIAFDSKKQGWHDKMAKTVVVREL</sequence>
<dbReference type="InterPro" id="IPR051791">
    <property type="entry name" value="Pra-immunoreactive"/>
</dbReference>
<keyword evidence="2" id="KW-1003">Cell membrane</keyword>
<evidence type="ECO:0000256" key="1">
    <source>
        <dbReference type="ARBA" id="ARBA00004651"/>
    </source>
</evidence>
<keyword evidence="5 6" id="KW-0472">Membrane</keyword>
<dbReference type="PANTHER" id="PTHR36115">
    <property type="entry name" value="PROLINE-RICH ANTIGEN HOMOLOG-RELATED"/>
    <property type="match status" value="1"/>
</dbReference>
<dbReference type="PANTHER" id="PTHR36115:SF4">
    <property type="entry name" value="MEMBRANE PROTEIN"/>
    <property type="match status" value="1"/>
</dbReference>
<reference evidence="8 10" key="1">
    <citation type="submission" date="2016-08" db="EMBL/GenBank/DDBJ databases">
        <title>Complete genome sequence of Acinetobacter baylyi strain GFJ2.</title>
        <authorList>
            <person name="Tabata M."/>
            <person name="Kuboki S."/>
            <person name="Gibu N."/>
            <person name="Kinouchi Y."/>
            <person name="Vangnai A."/>
            <person name="Kasai D."/>
            <person name="Fukuda M."/>
        </authorList>
    </citation>
    <scope>NUCLEOTIDE SEQUENCE [LARGE SCALE GENOMIC DNA]</scope>
    <source>
        <strain evidence="8 10">GFJ2</strain>
    </source>
</reference>
<comment type="subcellular location">
    <subcellularLocation>
        <location evidence="1">Cell membrane</location>
        <topology evidence="1">Multi-pass membrane protein</topology>
    </subcellularLocation>
</comment>
<organism evidence="8 10">
    <name type="scientific">Acinetobacter soli</name>
    <dbReference type="NCBI Taxonomy" id="487316"/>
    <lineage>
        <taxon>Bacteria</taxon>
        <taxon>Pseudomonadati</taxon>
        <taxon>Pseudomonadota</taxon>
        <taxon>Gammaproteobacteria</taxon>
        <taxon>Moraxellales</taxon>
        <taxon>Moraxellaceae</taxon>
        <taxon>Acinetobacter</taxon>
    </lineage>
</organism>
<reference evidence="9" key="2">
    <citation type="submission" date="2023-09" db="EMBL/GenBank/DDBJ databases">
        <title>Acinetobacter soli.</title>
        <authorList>
            <person name="Kim B."/>
            <person name="Kim D."/>
            <person name="Park D."/>
        </authorList>
    </citation>
    <scope>NUCLEOTIDE SEQUENCE</scope>
    <source>
        <strain evidence="9">2023.05</strain>
    </source>
</reference>
<evidence type="ECO:0000313" key="9">
    <source>
        <dbReference type="EMBL" id="WND05042.1"/>
    </source>
</evidence>
<dbReference type="GO" id="GO:0005886">
    <property type="term" value="C:plasma membrane"/>
    <property type="evidence" value="ECO:0007669"/>
    <property type="project" value="UniProtKB-SubCell"/>
</dbReference>
<gene>
    <name evidence="8" type="ORF">BEN76_05845</name>
    <name evidence="9" type="ORF">RHP80_12650</name>
</gene>
<keyword evidence="3 6" id="KW-0812">Transmembrane</keyword>
<dbReference type="EMBL" id="CP134206">
    <property type="protein sequence ID" value="WND05042.1"/>
    <property type="molecule type" value="Genomic_DNA"/>
</dbReference>
<feature type="domain" description="RDD" evidence="7">
    <location>
        <begin position="7"/>
        <end position="140"/>
    </location>
</feature>
<dbReference type="AlphaFoldDB" id="A0A1P8EHA7"/>
<name>A0A1P8EHA7_9GAMM</name>
<protein>
    <submittedName>
        <fullName evidence="8">RDD family protein</fullName>
    </submittedName>
</protein>
<dbReference type="RefSeq" id="WP_048763085.1">
    <property type="nucleotide sequence ID" value="NZ_BHGF01000007.1"/>
</dbReference>
<evidence type="ECO:0000256" key="5">
    <source>
        <dbReference type="ARBA" id="ARBA00023136"/>
    </source>
</evidence>
<feature type="transmembrane region" description="Helical" evidence="6">
    <location>
        <begin position="56"/>
        <end position="77"/>
    </location>
</feature>
<dbReference type="InterPro" id="IPR010432">
    <property type="entry name" value="RDD"/>
</dbReference>
<dbReference type="eggNOG" id="COG1714">
    <property type="taxonomic scope" value="Bacteria"/>
</dbReference>
<dbReference type="Pfam" id="PF06271">
    <property type="entry name" value="RDD"/>
    <property type="match status" value="1"/>
</dbReference>
<evidence type="ECO:0000256" key="3">
    <source>
        <dbReference type="ARBA" id="ARBA00022692"/>
    </source>
</evidence>
<evidence type="ECO:0000313" key="10">
    <source>
        <dbReference type="Proteomes" id="UP000185674"/>
    </source>
</evidence>
<evidence type="ECO:0000256" key="6">
    <source>
        <dbReference type="SAM" id="Phobius"/>
    </source>
</evidence>
<feature type="transmembrane region" description="Helical" evidence="6">
    <location>
        <begin position="12"/>
        <end position="36"/>
    </location>
</feature>
<proteinExistence type="predicted"/>
<dbReference type="KEGG" id="asol:BEN76_05845"/>
<dbReference type="Proteomes" id="UP000185674">
    <property type="component" value="Chromosome"/>
</dbReference>
<keyword evidence="4 6" id="KW-1133">Transmembrane helix</keyword>
<feature type="transmembrane region" description="Helical" evidence="6">
    <location>
        <begin position="108"/>
        <end position="127"/>
    </location>
</feature>
<evidence type="ECO:0000259" key="7">
    <source>
        <dbReference type="Pfam" id="PF06271"/>
    </source>
</evidence>
<dbReference type="STRING" id="487316.BEN76_05845"/>
<dbReference type="EMBL" id="CP016896">
    <property type="protein sequence ID" value="APV35566.1"/>
    <property type="molecule type" value="Genomic_DNA"/>
</dbReference>